<protein>
    <submittedName>
        <fullName evidence="2">Uncharacterized protein</fullName>
    </submittedName>
</protein>
<accession>A0A847RS83</accession>
<keyword evidence="3" id="KW-1185">Reference proteome</keyword>
<feature type="compositionally biased region" description="Acidic residues" evidence="1">
    <location>
        <begin position="117"/>
        <end position="131"/>
    </location>
</feature>
<comment type="caution">
    <text evidence="2">The sequence shown here is derived from an EMBL/GenBank/DDBJ whole genome shotgun (WGS) entry which is preliminary data.</text>
</comment>
<evidence type="ECO:0000313" key="3">
    <source>
        <dbReference type="Proteomes" id="UP000570474"/>
    </source>
</evidence>
<dbReference type="RefSeq" id="WP_168874477.1">
    <property type="nucleotide sequence ID" value="NZ_JABAIA010000004.1"/>
</dbReference>
<sequence length="131" mass="14841">MERKLPLIDIEGTGFLVDVLREELRQKDNAANRISFSAFYQEGEGYTFLYDKVEKNSPQELSEHIPAPNAPPLDSSRYVWVTLAALMELDPVGIALKYNIPIELLCGEHAPPGLPPDWEDDEEEDLDDILQ</sequence>
<evidence type="ECO:0000256" key="1">
    <source>
        <dbReference type="SAM" id="MobiDB-lite"/>
    </source>
</evidence>
<dbReference type="AlphaFoldDB" id="A0A847RS83"/>
<reference evidence="2 3" key="1">
    <citation type="submission" date="2020-04" db="EMBL/GenBank/DDBJ databases">
        <authorList>
            <person name="Yin C."/>
        </authorList>
    </citation>
    <scope>NUCLEOTIDE SEQUENCE [LARGE SCALE GENOMIC DNA]</scope>
    <source>
        <strain evidence="2 3">Ae27</strain>
    </source>
</reference>
<proteinExistence type="predicted"/>
<feature type="region of interest" description="Disordered" evidence="1">
    <location>
        <begin position="111"/>
        <end position="131"/>
    </location>
</feature>
<name>A0A847RS83_9BACT</name>
<gene>
    <name evidence="2" type="ORF">HGH92_29670</name>
</gene>
<organism evidence="2 3">
    <name type="scientific">Chitinophaga varians</name>
    <dbReference type="NCBI Taxonomy" id="2202339"/>
    <lineage>
        <taxon>Bacteria</taxon>
        <taxon>Pseudomonadati</taxon>
        <taxon>Bacteroidota</taxon>
        <taxon>Chitinophagia</taxon>
        <taxon>Chitinophagales</taxon>
        <taxon>Chitinophagaceae</taxon>
        <taxon>Chitinophaga</taxon>
    </lineage>
</organism>
<dbReference type="Proteomes" id="UP000570474">
    <property type="component" value="Unassembled WGS sequence"/>
</dbReference>
<dbReference type="EMBL" id="JABAIA010000004">
    <property type="protein sequence ID" value="NLR68510.1"/>
    <property type="molecule type" value="Genomic_DNA"/>
</dbReference>
<evidence type="ECO:0000313" key="2">
    <source>
        <dbReference type="EMBL" id="NLR68510.1"/>
    </source>
</evidence>